<dbReference type="AlphaFoldDB" id="A0A290MNT5"/>
<evidence type="ECO:0000256" key="1">
    <source>
        <dbReference type="ARBA" id="ARBA00004533"/>
    </source>
</evidence>
<dbReference type="GO" id="GO:0015627">
    <property type="term" value="C:type II protein secretion system complex"/>
    <property type="evidence" value="ECO:0007669"/>
    <property type="project" value="InterPro"/>
</dbReference>
<evidence type="ECO:0000313" key="12">
    <source>
        <dbReference type="Proteomes" id="UP000217311"/>
    </source>
</evidence>
<evidence type="ECO:0000256" key="4">
    <source>
        <dbReference type="ARBA" id="ARBA00022448"/>
    </source>
</evidence>
<comment type="similarity">
    <text evidence="2">Belongs to the GSP N family.</text>
</comment>
<dbReference type="RefSeq" id="WP_096052812.1">
    <property type="nucleotide sequence ID" value="NZ_CP023315.3"/>
</dbReference>
<evidence type="ECO:0000256" key="8">
    <source>
        <dbReference type="ARBA" id="ARBA00022927"/>
    </source>
</evidence>
<dbReference type="GO" id="GO:0005886">
    <property type="term" value="C:plasma membrane"/>
    <property type="evidence" value="ECO:0007669"/>
    <property type="project" value="UniProtKB-SubCell"/>
</dbReference>
<keyword evidence="9" id="KW-0472">Membrane</keyword>
<dbReference type="Pfam" id="PF01203">
    <property type="entry name" value="T2SSN"/>
    <property type="match status" value="1"/>
</dbReference>
<dbReference type="GO" id="GO:0015628">
    <property type="term" value="P:protein secretion by the type II secretion system"/>
    <property type="evidence" value="ECO:0007669"/>
    <property type="project" value="InterPro"/>
</dbReference>
<gene>
    <name evidence="11" type="ORF">CA606_14460</name>
</gene>
<evidence type="ECO:0000256" key="3">
    <source>
        <dbReference type="ARBA" id="ARBA00021563"/>
    </source>
</evidence>
<evidence type="ECO:0000256" key="7">
    <source>
        <dbReference type="ARBA" id="ARBA00022692"/>
    </source>
</evidence>
<dbReference type="Proteomes" id="UP000217311">
    <property type="component" value="Chromosome"/>
</dbReference>
<keyword evidence="6" id="KW-0997">Cell inner membrane</keyword>
<keyword evidence="8" id="KW-0653">Protein transport</keyword>
<keyword evidence="5" id="KW-1003">Cell membrane</keyword>
<evidence type="ECO:0000256" key="10">
    <source>
        <dbReference type="ARBA" id="ARBA00030772"/>
    </source>
</evidence>
<evidence type="ECO:0000256" key="5">
    <source>
        <dbReference type="ARBA" id="ARBA00022475"/>
    </source>
</evidence>
<organism evidence="11 12">
    <name type="scientific">Caulobacter vibrioides</name>
    <name type="common">Caulobacter crescentus</name>
    <dbReference type="NCBI Taxonomy" id="155892"/>
    <lineage>
        <taxon>Bacteria</taxon>
        <taxon>Pseudomonadati</taxon>
        <taxon>Pseudomonadota</taxon>
        <taxon>Alphaproteobacteria</taxon>
        <taxon>Caulobacterales</taxon>
        <taxon>Caulobacteraceae</taxon>
        <taxon>Caulobacter</taxon>
    </lineage>
</organism>
<name>A0A290MNT5_CAUVI</name>
<protein>
    <recommendedName>
        <fullName evidence="3">Type II secretion system protein N</fullName>
    </recommendedName>
    <alternativeName>
        <fullName evidence="10">General secretion pathway protein N</fullName>
    </alternativeName>
</protein>
<keyword evidence="7" id="KW-0812">Transmembrane</keyword>
<comment type="subcellular location">
    <subcellularLocation>
        <location evidence="1">Cell inner membrane</location>
    </subcellularLocation>
</comment>
<accession>A0A290MNT5</accession>
<evidence type="ECO:0000256" key="9">
    <source>
        <dbReference type="ARBA" id="ARBA00023136"/>
    </source>
</evidence>
<proteinExistence type="inferred from homology"/>
<evidence type="ECO:0000256" key="2">
    <source>
        <dbReference type="ARBA" id="ARBA00007208"/>
    </source>
</evidence>
<evidence type="ECO:0000313" key="11">
    <source>
        <dbReference type="EMBL" id="ATC33435.1"/>
    </source>
</evidence>
<evidence type="ECO:0000256" key="6">
    <source>
        <dbReference type="ARBA" id="ARBA00022519"/>
    </source>
</evidence>
<dbReference type="EMBL" id="CP023315">
    <property type="protein sequence ID" value="ATC33435.1"/>
    <property type="molecule type" value="Genomic_DNA"/>
</dbReference>
<sequence length="241" mass="24781">MSNRLLIVILIVATLVMTVVFAPMSLLTVGLTRGGAFGAAGVSGVVWNGRLKDVTLGGAPIGSWKGGLNPLALVTGQIRMGLTHVKAGSDQRAVLLLRGREKGVERLNLRTSADLAALGLPLTGDVALRDVSAVFRNGRCARAGGEMRLRLIGEGPLRGAVLSGVAVCRADTWTTTLSGRGAGADLTLSGRVQGDGRYQLEMAVATTDPDLIQGLVASGFARDATGARRAVDGRLASSSAP</sequence>
<dbReference type="InterPro" id="IPR022792">
    <property type="entry name" value="T2SS_protein-GspN"/>
</dbReference>
<keyword evidence="4" id="KW-0813">Transport</keyword>
<reference evidence="12" key="1">
    <citation type="submission" date="2017-09" db="EMBL/GenBank/DDBJ databases">
        <title>Genome evolution observed in wild isolates of Caulobacter crescentus.</title>
        <authorList>
            <person name="Ely B."/>
            <person name="Wilson K."/>
            <person name="Scott D."/>
        </authorList>
    </citation>
    <scope>NUCLEOTIDE SEQUENCE [LARGE SCALE GENOMIC DNA]</scope>
    <source>
        <strain evidence="12">CB13b1a</strain>
    </source>
</reference>